<dbReference type="GO" id="GO:1990592">
    <property type="term" value="P:protein K69-linked ufmylation"/>
    <property type="evidence" value="ECO:0007669"/>
    <property type="project" value="TreeGrafter"/>
</dbReference>
<keyword evidence="3" id="KW-0833">Ubl conjugation pathway</keyword>
<sequence>MADQATRAVVDKLPLCSVNAGPRSPQWNERLKEEYRALISYLTLAKENDKEWFKIEANQEGTEWKGRCWCLHEMVRYEFDLVFDIPATYPLTPIDLRLPELDGKTSKMYRGGRICLDAHFAPLWSKNAPKFGIAHALALGLGPWLAAEVPYLVDSGVLMAS</sequence>
<dbReference type="InterPro" id="IPR014806">
    <property type="entry name" value="Ufc1"/>
</dbReference>
<comment type="caution">
    <text evidence="4">The sequence shown here is derived from an EMBL/GenBank/DDBJ whole genome shotgun (WGS) entry which is preliminary data.</text>
</comment>
<dbReference type="InterPro" id="IPR016135">
    <property type="entry name" value="UBQ-conjugating_enzyme/RWD"/>
</dbReference>
<dbReference type="AlphaFoldDB" id="A0A1D3CXY8"/>
<organism evidence="4 5">
    <name type="scientific">Cyclospora cayetanensis</name>
    <dbReference type="NCBI Taxonomy" id="88456"/>
    <lineage>
        <taxon>Eukaryota</taxon>
        <taxon>Sar</taxon>
        <taxon>Alveolata</taxon>
        <taxon>Apicomplexa</taxon>
        <taxon>Conoidasida</taxon>
        <taxon>Coccidia</taxon>
        <taxon>Eucoccidiorida</taxon>
        <taxon>Eimeriorina</taxon>
        <taxon>Eimeriidae</taxon>
        <taxon>Cyclospora</taxon>
    </lineage>
</organism>
<comment type="similarity">
    <text evidence="1">Belongs to the ubiquitin-conjugating enzyme family. UFC1 subfamily.</text>
</comment>
<accession>A0A1D3CXY8</accession>
<dbReference type="PANTHER" id="PTHR12921">
    <property type="entry name" value="UBIQUITIN-FOLD MODIFIER-CONJUGATING ENZYME 1"/>
    <property type="match status" value="1"/>
</dbReference>
<dbReference type="EMBL" id="JROU02001542">
    <property type="protein sequence ID" value="OEH76054.1"/>
    <property type="molecule type" value="Genomic_DNA"/>
</dbReference>
<dbReference type="GeneID" id="34618409"/>
<dbReference type="Proteomes" id="UP000095192">
    <property type="component" value="Unassembled WGS sequence"/>
</dbReference>
<dbReference type="Pfam" id="PF08694">
    <property type="entry name" value="UFC1"/>
    <property type="match status" value="1"/>
</dbReference>
<proteinExistence type="inferred from homology"/>
<dbReference type="VEuPathDB" id="ToxoDB:cyc_01394"/>
<evidence type="ECO:0000313" key="5">
    <source>
        <dbReference type="Proteomes" id="UP000095192"/>
    </source>
</evidence>
<dbReference type="GO" id="GO:0005737">
    <property type="term" value="C:cytoplasm"/>
    <property type="evidence" value="ECO:0007669"/>
    <property type="project" value="TreeGrafter"/>
</dbReference>
<evidence type="ECO:0000256" key="3">
    <source>
        <dbReference type="ARBA" id="ARBA00022786"/>
    </source>
</evidence>
<dbReference type="VEuPathDB" id="ToxoDB:LOC34618409"/>
<dbReference type="Gene3D" id="3.10.110.10">
    <property type="entry name" value="Ubiquitin Conjugating Enzyme"/>
    <property type="match status" value="1"/>
</dbReference>
<evidence type="ECO:0000313" key="4">
    <source>
        <dbReference type="EMBL" id="OEH76054.1"/>
    </source>
</evidence>
<protein>
    <recommendedName>
        <fullName evidence="2">Ubiquitin-fold modifier-conjugating enzyme 1</fullName>
    </recommendedName>
</protein>
<gene>
    <name evidence="4" type="ORF">cyc_01394</name>
</gene>
<dbReference type="OrthoDB" id="10256182at2759"/>
<keyword evidence="5" id="KW-1185">Reference proteome</keyword>
<name>A0A1D3CXY8_9EIME</name>
<dbReference type="SUPFAM" id="SSF54495">
    <property type="entry name" value="UBC-like"/>
    <property type="match status" value="1"/>
</dbReference>
<evidence type="ECO:0000256" key="1">
    <source>
        <dbReference type="ARBA" id="ARBA00008451"/>
    </source>
</evidence>
<dbReference type="GO" id="GO:0061657">
    <property type="term" value="F:UFM1 conjugating enzyme activity"/>
    <property type="evidence" value="ECO:0007669"/>
    <property type="project" value="InterPro"/>
</dbReference>
<dbReference type="CDD" id="cd11686">
    <property type="entry name" value="UBCc_UFC1"/>
    <property type="match status" value="1"/>
</dbReference>
<dbReference type="PANTHER" id="PTHR12921:SF0">
    <property type="entry name" value="UBIQUITIN-FOLD MODIFIER-CONJUGATING ENZYME 1"/>
    <property type="match status" value="1"/>
</dbReference>
<evidence type="ECO:0000256" key="2">
    <source>
        <dbReference type="ARBA" id="ARBA00013306"/>
    </source>
</evidence>
<reference evidence="4 5" key="1">
    <citation type="journal article" date="2016" name="BMC Genomics">
        <title>Comparative genomics reveals Cyclospora cayetanensis possesses coccidia-like metabolism and invasion components but unique surface antigens.</title>
        <authorList>
            <person name="Liu S."/>
            <person name="Wang L."/>
            <person name="Zheng H."/>
            <person name="Xu Z."/>
            <person name="Roellig D.M."/>
            <person name="Li N."/>
            <person name="Frace M.A."/>
            <person name="Tang K."/>
            <person name="Arrowood M.J."/>
            <person name="Moss D.M."/>
            <person name="Zhang L."/>
            <person name="Feng Y."/>
            <person name="Xiao L."/>
        </authorList>
    </citation>
    <scope>NUCLEOTIDE SEQUENCE [LARGE SCALE GENOMIC DNA]</scope>
    <source>
        <strain evidence="4 5">CHN_HEN01</strain>
    </source>
</reference>